<evidence type="ECO:0000313" key="5">
    <source>
        <dbReference type="Proteomes" id="UP000591131"/>
    </source>
</evidence>
<gene>
    <name evidence="4" type="primary">MNN10</name>
    <name evidence="4" type="ORF">FOL47_006207</name>
</gene>
<dbReference type="AlphaFoldDB" id="A0A7J6LTD2"/>
<dbReference type="Gene3D" id="3.90.550.10">
    <property type="entry name" value="Spore Coat Polysaccharide Biosynthesis Protein SpsA, Chain A"/>
    <property type="match status" value="1"/>
</dbReference>
<keyword evidence="3 4" id="KW-0808">Transferase</keyword>
<evidence type="ECO:0000256" key="3">
    <source>
        <dbReference type="ARBA" id="ARBA00022679"/>
    </source>
</evidence>
<accession>A0A7J6LTD2</accession>
<evidence type="ECO:0000256" key="2">
    <source>
        <dbReference type="ARBA" id="ARBA00022676"/>
    </source>
</evidence>
<evidence type="ECO:0000256" key="1">
    <source>
        <dbReference type="ARBA" id="ARBA00005664"/>
    </source>
</evidence>
<dbReference type="SUPFAM" id="SSF53448">
    <property type="entry name" value="Nucleotide-diphospho-sugar transferases"/>
    <property type="match status" value="1"/>
</dbReference>
<dbReference type="PANTHER" id="PTHR31306:SF4">
    <property type="entry name" value="ALPHA-1,2-GALACTOSYLTRANSFERASE"/>
    <property type="match status" value="1"/>
</dbReference>
<organism evidence="4 5">
    <name type="scientific">Perkinsus chesapeaki</name>
    <name type="common">Clam parasite</name>
    <name type="synonym">Perkinsus andrewsi</name>
    <dbReference type="NCBI Taxonomy" id="330153"/>
    <lineage>
        <taxon>Eukaryota</taxon>
        <taxon>Sar</taxon>
        <taxon>Alveolata</taxon>
        <taxon>Perkinsozoa</taxon>
        <taxon>Perkinsea</taxon>
        <taxon>Perkinsida</taxon>
        <taxon>Perkinsidae</taxon>
        <taxon>Perkinsus</taxon>
    </lineage>
</organism>
<protein>
    <submittedName>
        <fullName evidence="4">Alpha-1,6-mannosyltransferase</fullName>
    </submittedName>
</protein>
<sequence>MALEGRMRRAQALLLMGFIFTRDGGFNECTLHVMRYRTKHRTQGTPWPIQGWDMLLGAFHARQFVEGADTSSQLADIRGYREPGMKIAIVSICGYAANETVRVLSEENHALYSQIHGYTLHQFTGPEDIYPNTESNMSIHGRKPFFWKVNAVRNVMDSEDRPDWVMWMDCDAFYMDPLRTIDSVIRMDREELKVSEADNELTRTLKHIIHPQLQSQRGESIHLPEVELLIAVDSTGINNGVWMMRNSEWSKSFLTRWWQSSILQGAGREHNCSDQSTMQYELLYDRSTRQLLDSEGSEEWDRLDGPMWPPEWLYAEAAEVFKDKVHELMTTD</sequence>
<dbReference type="Proteomes" id="UP000591131">
    <property type="component" value="Unassembled WGS sequence"/>
</dbReference>
<proteinExistence type="inferred from homology"/>
<dbReference type="Pfam" id="PF05637">
    <property type="entry name" value="Glyco_transf_34"/>
    <property type="match status" value="1"/>
</dbReference>
<comment type="similarity">
    <text evidence="1">Belongs to the glycosyltransferase 34 family.</text>
</comment>
<keyword evidence="5" id="KW-1185">Reference proteome</keyword>
<dbReference type="PANTHER" id="PTHR31306">
    <property type="entry name" value="ALPHA-1,6-MANNOSYLTRANSFERASE MNN11-RELATED"/>
    <property type="match status" value="1"/>
</dbReference>
<dbReference type="InterPro" id="IPR008630">
    <property type="entry name" value="Glyco_trans_34"/>
</dbReference>
<reference evidence="4 5" key="1">
    <citation type="submission" date="2020-04" db="EMBL/GenBank/DDBJ databases">
        <title>Perkinsus chesapeaki whole genome sequence.</title>
        <authorList>
            <person name="Bogema D.R."/>
        </authorList>
    </citation>
    <scope>NUCLEOTIDE SEQUENCE [LARGE SCALE GENOMIC DNA]</scope>
    <source>
        <strain evidence="4">ATCC PRA-425</strain>
    </source>
</reference>
<dbReference type="GO" id="GO:0000139">
    <property type="term" value="C:Golgi membrane"/>
    <property type="evidence" value="ECO:0007669"/>
    <property type="project" value="TreeGrafter"/>
</dbReference>
<dbReference type="GO" id="GO:0006487">
    <property type="term" value="P:protein N-linked glycosylation"/>
    <property type="evidence" value="ECO:0007669"/>
    <property type="project" value="TreeGrafter"/>
</dbReference>
<dbReference type="EMBL" id="JAAPAO010000344">
    <property type="protein sequence ID" value="KAF4662523.1"/>
    <property type="molecule type" value="Genomic_DNA"/>
</dbReference>
<name>A0A7J6LTD2_PERCH</name>
<dbReference type="OrthoDB" id="407658at2759"/>
<dbReference type="InterPro" id="IPR029044">
    <property type="entry name" value="Nucleotide-diphossugar_trans"/>
</dbReference>
<evidence type="ECO:0000313" key="4">
    <source>
        <dbReference type="EMBL" id="KAF4662523.1"/>
    </source>
</evidence>
<comment type="caution">
    <text evidence="4">The sequence shown here is derived from an EMBL/GenBank/DDBJ whole genome shotgun (WGS) entry which is preliminary data.</text>
</comment>
<dbReference type="GO" id="GO:0016757">
    <property type="term" value="F:glycosyltransferase activity"/>
    <property type="evidence" value="ECO:0007669"/>
    <property type="project" value="UniProtKB-KW"/>
</dbReference>
<keyword evidence="2 4" id="KW-0328">Glycosyltransferase</keyword>